<evidence type="ECO:0000313" key="3">
    <source>
        <dbReference type="Proteomes" id="UP000251889"/>
    </source>
</evidence>
<comment type="caution">
    <text evidence="2">The sequence shown here is derived from an EMBL/GenBank/DDBJ whole genome shotgun (WGS) entry which is preliminary data.</text>
</comment>
<protein>
    <recommendedName>
        <fullName evidence="4">Secretion system C-terminal sorting domain-containing protein</fullName>
    </recommendedName>
</protein>
<sequence length="477" mass="53092">MRTPISQIVVVLLCTFICSCSTSAYATHVRGGQIQLRKTSTSLRSYQIVLQMYIDTESTVPAGGSDQDVLQIFGSSGFHVSIKVPEIRYSNDDGTSVFEMIDEYLAFVQYTQEITFPTDDYYTVTYSEINRNAGVMNISRSVDTPFHIETAIVIDGSNPISSTPIGLTTPIFFARAGKPLSVSVASYQTESDVQLFYRLVVPKMGYKRLVDDYSLPENCTINPFTGCISWDGKYKTMTIVGDFILAVEIVSYRKDKVIGRMVRDFQVTLTDEALPADISLDSEDDNETNNVFETALGLNTISVLGESLNAKELTAEVYSELGELVSVVISNENTGSVKRQLVNISFDVNTSLQRDVPYLLNVRLGAKGNYTFYQDYTILLNTINRTLELPSAIDSLNNLVEEPEEFVPYPNPTIDFVNIERSVDKATIEVCDAKGASVEITTSTRGFSFSPSTPPGTYYLRMRRNSGEIVRFSILKY</sequence>
<dbReference type="InterPro" id="IPR026444">
    <property type="entry name" value="Secre_tail"/>
</dbReference>
<proteinExistence type="predicted"/>
<evidence type="ECO:0000313" key="2">
    <source>
        <dbReference type="EMBL" id="RAW03148.1"/>
    </source>
</evidence>
<feature type="signal peptide" evidence="1">
    <location>
        <begin position="1"/>
        <end position="26"/>
    </location>
</feature>
<name>A0A364YBI0_9BACT</name>
<organism evidence="2 3">
    <name type="scientific">Pseudochryseolinea flava</name>
    <dbReference type="NCBI Taxonomy" id="2059302"/>
    <lineage>
        <taxon>Bacteria</taxon>
        <taxon>Pseudomonadati</taxon>
        <taxon>Bacteroidota</taxon>
        <taxon>Cytophagia</taxon>
        <taxon>Cytophagales</taxon>
        <taxon>Fulvivirgaceae</taxon>
        <taxon>Pseudochryseolinea</taxon>
    </lineage>
</organism>
<dbReference type="OrthoDB" id="1123245at2"/>
<dbReference type="Proteomes" id="UP000251889">
    <property type="component" value="Unassembled WGS sequence"/>
</dbReference>
<dbReference type="NCBIfam" id="TIGR04183">
    <property type="entry name" value="Por_Secre_tail"/>
    <property type="match status" value="1"/>
</dbReference>
<evidence type="ECO:0008006" key="4">
    <source>
        <dbReference type="Google" id="ProtNLM"/>
    </source>
</evidence>
<feature type="chain" id="PRO_5017065657" description="Secretion system C-terminal sorting domain-containing protein" evidence="1">
    <location>
        <begin position="27"/>
        <end position="477"/>
    </location>
</feature>
<gene>
    <name evidence="2" type="ORF">DQQ10_03360</name>
</gene>
<accession>A0A364YBI0</accession>
<keyword evidence="3" id="KW-1185">Reference proteome</keyword>
<evidence type="ECO:0000256" key="1">
    <source>
        <dbReference type="SAM" id="SignalP"/>
    </source>
</evidence>
<dbReference type="EMBL" id="QMFY01000001">
    <property type="protein sequence ID" value="RAW03148.1"/>
    <property type="molecule type" value="Genomic_DNA"/>
</dbReference>
<keyword evidence="1" id="KW-0732">Signal</keyword>
<reference evidence="2 3" key="1">
    <citation type="submission" date="2018-06" db="EMBL/GenBank/DDBJ databases">
        <title>Chryseolinea flavus sp. nov., a member of the phylum Bacteroidetes isolated from soil.</title>
        <authorList>
            <person name="Li Y."/>
            <person name="Wang J."/>
        </authorList>
    </citation>
    <scope>NUCLEOTIDE SEQUENCE [LARGE SCALE GENOMIC DNA]</scope>
    <source>
        <strain evidence="2 3">SDU1-6</strain>
    </source>
</reference>
<dbReference type="PROSITE" id="PS51257">
    <property type="entry name" value="PROKAR_LIPOPROTEIN"/>
    <property type="match status" value="1"/>
</dbReference>
<dbReference type="AlphaFoldDB" id="A0A364YBI0"/>